<dbReference type="GO" id="GO:0004252">
    <property type="term" value="F:serine-type endopeptidase activity"/>
    <property type="evidence" value="ECO:0007669"/>
    <property type="project" value="InterPro"/>
</dbReference>
<dbReference type="InterPro" id="IPR035914">
    <property type="entry name" value="Sperma_CUB_dom_sf"/>
</dbReference>
<dbReference type="Gene3D" id="2.40.10.10">
    <property type="entry name" value="Trypsin-like serine proteases"/>
    <property type="match status" value="1"/>
</dbReference>
<dbReference type="InterPro" id="IPR043504">
    <property type="entry name" value="Peptidase_S1_PA_chymotrypsin"/>
</dbReference>
<dbReference type="SUPFAM" id="SSF50494">
    <property type="entry name" value="Trypsin-like serine proteases"/>
    <property type="match status" value="1"/>
</dbReference>
<comment type="caution">
    <text evidence="2">Lacks conserved residue(s) required for the propagation of feature annotation.</text>
</comment>
<evidence type="ECO:0000256" key="3">
    <source>
        <dbReference type="RuleBase" id="RU363034"/>
    </source>
</evidence>
<dbReference type="Gene3D" id="2.60.120.290">
    <property type="entry name" value="Spermadhesin, CUB domain"/>
    <property type="match status" value="1"/>
</dbReference>
<dbReference type="SMART" id="SM00020">
    <property type="entry name" value="Tryp_SPc"/>
    <property type="match status" value="1"/>
</dbReference>
<dbReference type="InterPro" id="IPR001254">
    <property type="entry name" value="Trypsin_dom"/>
</dbReference>
<dbReference type="CDD" id="cd00190">
    <property type="entry name" value="Tryp_SPc"/>
    <property type="match status" value="1"/>
</dbReference>
<dbReference type="PANTHER" id="PTHR24252:SF7">
    <property type="entry name" value="HYALIN"/>
    <property type="match status" value="1"/>
</dbReference>
<evidence type="ECO:0000313" key="7">
    <source>
        <dbReference type="EMBL" id="QHB21619.1"/>
    </source>
</evidence>
<dbReference type="InterPro" id="IPR009003">
    <property type="entry name" value="Peptidase_S1_PA"/>
</dbReference>
<dbReference type="InterPro" id="IPR018114">
    <property type="entry name" value="TRYPSIN_HIS"/>
</dbReference>
<dbReference type="PRINTS" id="PR00722">
    <property type="entry name" value="CHYMOTRYPSIN"/>
</dbReference>
<evidence type="ECO:0000259" key="5">
    <source>
        <dbReference type="PROSITE" id="PS01180"/>
    </source>
</evidence>
<keyword evidence="1 2" id="KW-1015">Disulfide bond</keyword>
<feature type="chain" id="PRO_5025386063" evidence="4">
    <location>
        <begin position="22"/>
        <end position="536"/>
    </location>
</feature>
<feature type="domain" description="Peptidase S1" evidence="6">
    <location>
        <begin position="294"/>
        <end position="524"/>
    </location>
</feature>
<keyword evidence="3" id="KW-0378">Hydrolase</keyword>
<keyword evidence="3 7" id="KW-0645">Protease</keyword>
<dbReference type="GO" id="GO:0006508">
    <property type="term" value="P:proteolysis"/>
    <property type="evidence" value="ECO:0007669"/>
    <property type="project" value="UniProtKB-KW"/>
</dbReference>
<feature type="disulfide bond" evidence="2">
    <location>
        <begin position="84"/>
        <end position="101"/>
    </location>
</feature>
<organism evidence="7">
    <name type="scientific">Platymeris rhadamanthus</name>
    <name type="common">Red spot assassin bug</name>
    <dbReference type="NCBI Taxonomy" id="1134088"/>
    <lineage>
        <taxon>Eukaryota</taxon>
        <taxon>Metazoa</taxon>
        <taxon>Ecdysozoa</taxon>
        <taxon>Arthropoda</taxon>
        <taxon>Hexapoda</taxon>
        <taxon>Insecta</taxon>
        <taxon>Pterygota</taxon>
        <taxon>Neoptera</taxon>
        <taxon>Paraneoptera</taxon>
        <taxon>Hemiptera</taxon>
        <taxon>Heteroptera</taxon>
        <taxon>Panheteroptera</taxon>
        <taxon>Cimicomorpha</taxon>
        <taxon>Reduviidae</taxon>
        <taxon>Platymeris</taxon>
    </lineage>
</organism>
<dbReference type="PANTHER" id="PTHR24252">
    <property type="entry name" value="ACROSIN-RELATED"/>
    <property type="match status" value="1"/>
</dbReference>
<feature type="signal peptide" evidence="4">
    <location>
        <begin position="1"/>
        <end position="21"/>
    </location>
</feature>
<evidence type="ECO:0000256" key="1">
    <source>
        <dbReference type="ARBA" id="ARBA00023157"/>
    </source>
</evidence>
<dbReference type="PROSITE" id="PS50240">
    <property type="entry name" value="TRYPSIN_DOM"/>
    <property type="match status" value="1"/>
</dbReference>
<feature type="domain" description="CUB" evidence="5">
    <location>
        <begin position="20"/>
        <end position="137"/>
    </location>
</feature>
<protein>
    <submittedName>
        <fullName evidence="7">Venom S1 protease 37</fullName>
    </submittedName>
</protein>
<evidence type="ECO:0000259" key="6">
    <source>
        <dbReference type="PROSITE" id="PS50240"/>
    </source>
</evidence>
<dbReference type="PROSITE" id="PS00134">
    <property type="entry name" value="TRYPSIN_HIS"/>
    <property type="match status" value="1"/>
</dbReference>
<keyword evidence="3" id="KW-0720">Serine protease</keyword>
<dbReference type="SUPFAM" id="SSF49854">
    <property type="entry name" value="Spermadhesin, CUB domain"/>
    <property type="match status" value="1"/>
</dbReference>
<evidence type="ECO:0000256" key="4">
    <source>
        <dbReference type="SAM" id="SignalP"/>
    </source>
</evidence>
<dbReference type="InterPro" id="IPR000859">
    <property type="entry name" value="CUB_dom"/>
</dbReference>
<dbReference type="InterPro" id="IPR033116">
    <property type="entry name" value="TRYPSIN_SER"/>
</dbReference>
<dbReference type="AlphaFoldDB" id="A0A6B9L577"/>
<dbReference type="EMBL" id="MN208430">
    <property type="protein sequence ID" value="QHB21619.1"/>
    <property type="molecule type" value="mRNA"/>
</dbReference>
<reference evidence="7" key="1">
    <citation type="journal article" date="2019" name="Toxins">
        <title>Missiles of mass disruption: composition and glandular origin of venom used as a projectile defensive weapon by the assassin bug Platymeris rhadamanthus.</title>
        <authorList>
            <person name="Walker A.A."/>
            <person name="Robinson S.D."/>
            <person name="Undheim E.A.B."/>
            <person name="Jin J."/>
            <person name="Han X."/>
            <person name="Fry B.G."/>
            <person name="Vetter I."/>
            <person name="King G.F."/>
        </authorList>
    </citation>
    <scope>NUCLEOTIDE SEQUENCE</scope>
    <source>
        <tissue evidence="7">Venom glands</tissue>
    </source>
</reference>
<dbReference type="PROSITE" id="PS01180">
    <property type="entry name" value="CUB"/>
    <property type="match status" value="1"/>
</dbReference>
<dbReference type="Pfam" id="PF00089">
    <property type="entry name" value="Trypsin"/>
    <property type="match status" value="1"/>
</dbReference>
<dbReference type="FunFam" id="2.40.10.10:FF:000068">
    <property type="entry name" value="transmembrane protease serine 2"/>
    <property type="match status" value="1"/>
</dbReference>
<sequence length="536" mass="60436">MISIILSLFLLGAYFTVVTLGQTIYNVRVYQGHTEILQNPEYPDNALNFESTLQWNLQVEPDANIIVHCDDIRMGQRHPWDDQCRYVYLSFDDGQGEKKVCGRSESGYMYKSRGSILTVKLVSTSDGSGFLHCMALNTKEPNPNEIINLHPNEKVKTLRLLENSSPFFDRVWLLRSIPGTRISLQCEVELSNADATGCELNVFTFNDGQTSTTSCGYKKIELITKENHGKVRVQLDKHGKGKLNCILQAVTGPNINEYYNAISEEVDSSEHGMKPGHRGTSCDCGRANKNSARIIFGIEAKPNEFPWMVNLIIWKGYKTRCGGSLITRRHVLTAAHCLVNRDTKEVARPENVDVVLAEHDRSRTSGNEVTVPSERIFIKEEYLESKIKDIAIIYTAKQIEFNDKIGPLCLEPNPLPIINRRIIIMGWGLTEKGNEESNILLKSRMRVMDSLICRAEPYDVCANPRPSNTCNGDSGSPLVWVDPETNRYVQVSIVSRGATNDCKTATKFSTEIAYFYGWIQEIIQRTNPAEVTCHKI</sequence>
<accession>A0A6B9L577</accession>
<dbReference type="PROSITE" id="PS00135">
    <property type="entry name" value="TRYPSIN_SER"/>
    <property type="match status" value="1"/>
</dbReference>
<evidence type="ECO:0000256" key="2">
    <source>
        <dbReference type="PROSITE-ProRule" id="PRU00059"/>
    </source>
</evidence>
<proteinExistence type="evidence at transcript level"/>
<name>A0A6B9L577_PLARH</name>
<dbReference type="InterPro" id="IPR001314">
    <property type="entry name" value="Peptidase_S1A"/>
</dbReference>
<keyword evidence="4" id="KW-0732">Signal</keyword>